<evidence type="ECO:0000313" key="2">
    <source>
        <dbReference type="Proteomes" id="UP000681720"/>
    </source>
</evidence>
<dbReference type="AlphaFoldDB" id="A0A8S3J998"/>
<dbReference type="Proteomes" id="UP000681720">
    <property type="component" value="Unassembled WGS sequence"/>
</dbReference>
<comment type="caution">
    <text evidence="1">The sequence shown here is derived from an EMBL/GenBank/DDBJ whole genome shotgun (WGS) entry which is preliminary data.</text>
</comment>
<protein>
    <submittedName>
        <fullName evidence="1">Uncharacterized protein</fullName>
    </submittedName>
</protein>
<reference evidence="1" key="1">
    <citation type="submission" date="2021-02" db="EMBL/GenBank/DDBJ databases">
        <authorList>
            <person name="Nowell W R."/>
        </authorList>
    </citation>
    <scope>NUCLEOTIDE SEQUENCE</scope>
</reference>
<accession>A0A8S3J998</accession>
<proteinExistence type="predicted"/>
<dbReference type="EMBL" id="CAJOBJ010355033">
    <property type="protein sequence ID" value="CAF5213051.1"/>
    <property type="molecule type" value="Genomic_DNA"/>
</dbReference>
<feature type="non-terminal residue" evidence="1">
    <location>
        <position position="1"/>
    </location>
</feature>
<organism evidence="1 2">
    <name type="scientific">Rotaria magnacalcarata</name>
    <dbReference type="NCBI Taxonomy" id="392030"/>
    <lineage>
        <taxon>Eukaryota</taxon>
        <taxon>Metazoa</taxon>
        <taxon>Spiralia</taxon>
        <taxon>Gnathifera</taxon>
        <taxon>Rotifera</taxon>
        <taxon>Eurotatoria</taxon>
        <taxon>Bdelloidea</taxon>
        <taxon>Philodinida</taxon>
        <taxon>Philodinidae</taxon>
        <taxon>Rotaria</taxon>
    </lineage>
</organism>
<sequence length="38" mass="4335">ISHDLNSIQISPNEDIITQARSNSQSNELEILLYDIYS</sequence>
<evidence type="ECO:0000313" key="1">
    <source>
        <dbReference type="EMBL" id="CAF5213051.1"/>
    </source>
</evidence>
<gene>
    <name evidence="1" type="ORF">GIL414_LOCUS80504</name>
</gene>
<name>A0A8S3J998_9BILA</name>